<dbReference type="Proteomes" id="UP000537161">
    <property type="component" value="Unassembled WGS sequence"/>
</dbReference>
<dbReference type="InterPro" id="IPR042240">
    <property type="entry name" value="CHASE_sf"/>
</dbReference>
<evidence type="ECO:0000256" key="12">
    <source>
        <dbReference type="SAM" id="Phobius"/>
    </source>
</evidence>
<keyword evidence="5" id="KW-0808">Transferase</keyword>
<sequence>MALSVRFVGLVIMLAALVAAVASFFYNKAQEVDQAARVAMQVDTRLRDQLGVLEGVRALYQSDNAASGFAVRSYLAALQPRARAPGMQGIGIAIAMRRATPAAAEDRLRENYGQAIRVWPATDQPIGFPIVLIEPDDPLNHVALGYDMYSEPVRRAAMRRAWQTGRPAASGIVELVQERKARSKQAGFLIYVPVYAEPTRPAVFATARGARPIEAFVYAPFRIDNLMTAVLGSQLDQVAGIEMLAGEGPAATRVFRRGRIGWDAHEQRIQVADRQWVMRISYGRFIDRIGRPLAILLFGAALSLLAMQLHRLQQRRLAAFQTLTEERERHAEARELMIGEMAHRMKNAFARIGALARITARESDDLDDFQRRFDGRMRALSDAKQMLVTGMVESVDLGRIIRRELEISGWPETRSNAPVLSGPEVRLDDEGAQAIALAVHELVTNSVKYGALAGQGTLAIGWRRDAGDVALDWSESGLPETPQFDGESFGTRFIRALIERQLGGSWDRRAGDHSLSIAIRWPAAAD</sequence>
<keyword evidence="6 12" id="KW-0812">Transmembrane</keyword>
<dbReference type="PANTHER" id="PTHR41523:SF8">
    <property type="entry name" value="ETHYLENE RESPONSE SENSOR PROTEIN"/>
    <property type="match status" value="1"/>
</dbReference>
<evidence type="ECO:0000256" key="6">
    <source>
        <dbReference type="ARBA" id="ARBA00022692"/>
    </source>
</evidence>
<dbReference type="InterPro" id="IPR036890">
    <property type="entry name" value="HATPase_C_sf"/>
</dbReference>
<accession>A0A7W9EPC6</accession>
<reference evidence="14 15" key="1">
    <citation type="submission" date="2020-08" db="EMBL/GenBank/DDBJ databases">
        <title>Genomic Encyclopedia of Type Strains, Phase IV (KMG-IV): sequencing the most valuable type-strain genomes for metagenomic binning, comparative biology and taxonomic classification.</title>
        <authorList>
            <person name="Goeker M."/>
        </authorList>
    </citation>
    <scope>NUCLEOTIDE SEQUENCE [LARGE SCALE GENOMIC DNA]</scope>
    <source>
        <strain evidence="14 15">DSM 27163</strain>
    </source>
</reference>
<evidence type="ECO:0000256" key="5">
    <source>
        <dbReference type="ARBA" id="ARBA00022679"/>
    </source>
</evidence>
<dbReference type="EMBL" id="JACIJH010000001">
    <property type="protein sequence ID" value="MBB5705402.1"/>
    <property type="molecule type" value="Genomic_DNA"/>
</dbReference>
<dbReference type="AlphaFoldDB" id="A0A7W9EPC6"/>
<evidence type="ECO:0000256" key="4">
    <source>
        <dbReference type="ARBA" id="ARBA00022553"/>
    </source>
</evidence>
<dbReference type="PANTHER" id="PTHR41523">
    <property type="entry name" value="TWO-COMPONENT SYSTEM SENSOR PROTEIN"/>
    <property type="match status" value="1"/>
</dbReference>
<dbReference type="InterPro" id="IPR006189">
    <property type="entry name" value="CHASE_dom"/>
</dbReference>
<keyword evidence="10 12" id="KW-1133">Transmembrane helix</keyword>
<gene>
    <name evidence="14" type="ORF">FHR21_000727</name>
</gene>
<dbReference type="Pfam" id="PF07536">
    <property type="entry name" value="HWE_HK"/>
    <property type="match status" value="1"/>
</dbReference>
<dbReference type="EC" id="2.7.13.3" evidence="3"/>
<evidence type="ECO:0000259" key="13">
    <source>
        <dbReference type="PROSITE" id="PS50839"/>
    </source>
</evidence>
<dbReference type="GO" id="GO:0016020">
    <property type="term" value="C:membrane"/>
    <property type="evidence" value="ECO:0007669"/>
    <property type="project" value="UniProtKB-SubCell"/>
</dbReference>
<comment type="catalytic activity">
    <reaction evidence="1">
        <text>ATP + protein L-histidine = ADP + protein N-phospho-L-histidine.</text>
        <dbReference type="EC" id="2.7.13.3"/>
    </reaction>
</comment>
<dbReference type="InterPro" id="IPR011102">
    <property type="entry name" value="Sig_transdc_His_kinase_HWE"/>
</dbReference>
<protein>
    <recommendedName>
        <fullName evidence="3">histidine kinase</fullName>
        <ecNumber evidence="3">2.7.13.3</ecNumber>
    </recommendedName>
</protein>
<dbReference type="GO" id="GO:0005524">
    <property type="term" value="F:ATP binding"/>
    <property type="evidence" value="ECO:0007669"/>
    <property type="project" value="UniProtKB-KW"/>
</dbReference>
<keyword evidence="4" id="KW-0597">Phosphoprotein</keyword>
<keyword evidence="9" id="KW-0067">ATP-binding</keyword>
<dbReference type="GO" id="GO:0007165">
    <property type="term" value="P:signal transduction"/>
    <property type="evidence" value="ECO:0007669"/>
    <property type="project" value="UniProtKB-ARBA"/>
</dbReference>
<evidence type="ECO:0000256" key="3">
    <source>
        <dbReference type="ARBA" id="ARBA00012438"/>
    </source>
</evidence>
<comment type="subcellular location">
    <subcellularLocation>
        <location evidence="2">Membrane</location>
    </subcellularLocation>
</comment>
<comment type="caution">
    <text evidence="14">The sequence shown here is derived from an EMBL/GenBank/DDBJ whole genome shotgun (WGS) entry which is preliminary data.</text>
</comment>
<dbReference type="SMART" id="SM01079">
    <property type="entry name" value="CHASE"/>
    <property type="match status" value="1"/>
</dbReference>
<keyword evidence="7" id="KW-0547">Nucleotide-binding</keyword>
<evidence type="ECO:0000313" key="15">
    <source>
        <dbReference type="Proteomes" id="UP000537161"/>
    </source>
</evidence>
<dbReference type="SMART" id="SM00911">
    <property type="entry name" value="HWE_HK"/>
    <property type="match status" value="1"/>
</dbReference>
<evidence type="ECO:0000256" key="7">
    <source>
        <dbReference type="ARBA" id="ARBA00022741"/>
    </source>
</evidence>
<dbReference type="RefSeq" id="WP_246427007.1">
    <property type="nucleotide sequence ID" value="NZ_JACIJH010000001.1"/>
</dbReference>
<evidence type="ECO:0000256" key="10">
    <source>
        <dbReference type="ARBA" id="ARBA00022989"/>
    </source>
</evidence>
<feature type="transmembrane region" description="Helical" evidence="12">
    <location>
        <begin position="289"/>
        <end position="307"/>
    </location>
</feature>
<name>A0A7W9EPC6_9SPHN</name>
<evidence type="ECO:0000256" key="8">
    <source>
        <dbReference type="ARBA" id="ARBA00022777"/>
    </source>
</evidence>
<keyword evidence="15" id="KW-1185">Reference proteome</keyword>
<evidence type="ECO:0000256" key="11">
    <source>
        <dbReference type="ARBA" id="ARBA00023136"/>
    </source>
</evidence>
<dbReference type="GO" id="GO:0004673">
    <property type="term" value="F:protein histidine kinase activity"/>
    <property type="evidence" value="ECO:0007669"/>
    <property type="project" value="UniProtKB-EC"/>
</dbReference>
<evidence type="ECO:0000256" key="1">
    <source>
        <dbReference type="ARBA" id="ARBA00000085"/>
    </source>
</evidence>
<keyword evidence="8" id="KW-0418">Kinase</keyword>
<evidence type="ECO:0000256" key="9">
    <source>
        <dbReference type="ARBA" id="ARBA00022840"/>
    </source>
</evidence>
<evidence type="ECO:0000256" key="2">
    <source>
        <dbReference type="ARBA" id="ARBA00004370"/>
    </source>
</evidence>
<dbReference type="Gene3D" id="3.30.450.350">
    <property type="entry name" value="CHASE domain"/>
    <property type="match status" value="1"/>
</dbReference>
<proteinExistence type="predicted"/>
<keyword evidence="11 12" id="KW-0472">Membrane</keyword>
<dbReference type="Gene3D" id="3.30.565.10">
    <property type="entry name" value="Histidine kinase-like ATPase, C-terminal domain"/>
    <property type="match status" value="1"/>
</dbReference>
<dbReference type="PROSITE" id="PS50839">
    <property type="entry name" value="CHASE"/>
    <property type="match status" value="1"/>
</dbReference>
<organism evidence="14 15">
    <name type="scientific">Sphingopyxis panaciterrulae</name>
    <dbReference type="NCBI Taxonomy" id="462372"/>
    <lineage>
        <taxon>Bacteria</taxon>
        <taxon>Pseudomonadati</taxon>
        <taxon>Pseudomonadota</taxon>
        <taxon>Alphaproteobacteria</taxon>
        <taxon>Sphingomonadales</taxon>
        <taxon>Sphingomonadaceae</taxon>
        <taxon>Sphingopyxis</taxon>
    </lineage>
</organism>
<feature type="domain" description="CHASE" evidence="13">
    <location>
        <begin position="128"/>
        <end position="239"/>
    </location>
</feature>
<dbReference type="Pfam" id="PF03924">
    <property type="entry name" value="CHASE"/>
    <property type="match status" value="1"/>
</dbReference>
<evidence type="ECO:0000313" key="14">
    <source>
        <dbReference type="EMBL" id="MBB5705402.1"/>
    </source>
</evidence>